<feature type="transmembrane region" description="Helical" evidence="1">
    <location>
        <begin position="68"/>
        <end position="92"/>
    </location>
</feature>
<protein>
    <recommendedName>
        <fullName evidence="2">DUF418 domain-containing protein</fullName>
    </recommendedName>
</protein>
<dbReference type="PANTHER" id="PTHR30590">
    <property type="entry name" value="INNER MEMBRANE PROTEIN"/>
    <property type="match status" value="1"/>
</dbReference>
<evidence type="ECO:0000313" key="3">
    <source>
        <dbReference type="EMBL" id="ADD42516.1"/>
    </source>
</evidence>
<evidence type="ECO:0000313" key="4">
    <source>
        <dbReference type="Proteomes" id="UP000000844"/>
    </source>
</evidence>
<sequence>MTSTSIAAQRQSTDNRIAELDALRGFALLGILIANVVAVAALLTIVGSGENLKLIFDAPIDRAVTGTVTALFLGKFYLLFSFLFGYSFTLQITAAERVGVSARARLLRRCAALFLIGLAHVFLLWFGDILTLYAVLCLVLIAMRRVRPITAVITGCVLYLAFASLFLLGGDESGGDDLPFLQAQTFHDAYTGSAADTFAAQLAIAPSFIGFIWLAQGVTALALFLLGMAAGKRRLFERRDTIRRWSPWVMWIGLGVGLPVAAATLAAEMGWIEMSSALEGIQFLVNPLMTFAYIAVLLRLAAGKHTSRLVAWLAPAGRMAASNYIGQSVVFMLIYTGYGLALVDDIPPAGLIGIALLTFTAQLAASAWWMRRFAYGPVEGLLRAATNWTAPTWRRRTRTHDAAAAPCATANPRD</sequence>
<evidence type="ECO:0000259" key="2">
    <source>
        <dbReference type="Pfam" id="PF04235"/>
    </source>
</evidence>
<feature type="transmembrane region" description="Helical" evidence="1">
    <location>
        <begin position="26"/>
        <end position="47"/>
    </location>
</feature>
<dbReference type="OrthoDB" id="9807744at2"/>
<feature type="transmembrane region" description="Helical" evidence="1">
    <location>
        <begin position="349"/>
        <end position="369"/>
    </location>
</feature>
<feature type="transmembrane region" description="Helical" evidence="1">
    <location>
        <begin position="203"/>
        <end position="227"/>
    </location>
</feature>
<feature type="transmembrane region" description="Helical" evidence="1">
    <location>
        <begin position="323"/>
        <end position="343"/>
    </location>
</feature>
<name>D3Q8E2_STANL</name>
<dbReference type="STRING" id="446470.Snas_2840"/>
<feature type="transmembrane region" description="Helical" evidence="1">
    <location>
        <begin position="112"/>
        <end position="142"/>
    </location>
</feature>
<reference evidence="3 4" key="1">
    <citation type="journal article" date="2009" name="Stand. Genomic Sci.">
        <title>Complete genome sequence of Stackebrandtia nassauensis type strain (LLR-40K-21).</title>
        <authorList>
            <person name="Munk C."/>
            <person name="Lapidus A."/>
            <person name="Copeland A."/>
            <person name="Jando M."/>
            <person name="Mayilraj S."/>
            <person name="Glavina Del Rio T."/>
            <person name="Nolan M."/>
            <person name="Chen F."/>
            <person name="Lucas S."/>
            <person name="Tice H."/>
            <person name="Cheng J.F."/>
            <person name="Han C."/>
            <person name="Detter J.C."/>
            <person name="Bruce D."/>
            <person name="Goodwin L."/>
            <person name="Chain P."/>
            <person name="Pitluck S."/>
            <person name="Goker M."/>
            <person name="Ovchinikova G."/>
            <person name="Pati A."/>
            <person name="Ivanova N."/>
            <person name="Mavromatis K."/>
            <person name="Chen A."/>
            <person name="Palaniappan K."/>
            <person name="Land M."/>
            <person name="Hauser L."/>
            <person name="Chang Y.J."/>
            <person name="Jeffries C.D."/>
            <person name="Bristow J."/>
            <person name="Eisen J.A."/>
            <person name="Markowitz V."/>
            <person name="Hugenholtz P."/>
            <person name="Kyrpides N.C."/>
            <person name="Klenk H.P."/>
        </authorList>
    </citation>
    <scope>NUCLEOTIDE SEQUENCE [LARGE SCALE GENOMIC DNA]</scope>
    <source>
        <strain evidence="4">DSM 44728 / CIP 108903 / NRRL B-16338 / NBRC 102104 / LLR-40K-21</strain>
    </source>
</reference>
<keyword evidence="1" id="KW-0812">Transmembrane</keyword>
<dbReference type="InterPro" id="IPR007349">
    <property type="entry name" value="DUF418"/>
</dbReference>
<keyword evidence="4" id="KW-1185">Reference proteome</keyword>
<dbReference type="EMBL" id="CP001778">
    <property type="protein sequence ID" value="ADD42516.1"/>
    <property type="molecule type" value="Genomic_DNA"/>
</dbReference>
<dbReference type="InterPro" id="IPR052529">
    <property type="entry name" value="Bact_Transport_Assoc"/>
</dbReference>
<feature type="domain" description="DUF418" evidence="2">
    <location>
        <begin position="230"/>
        <end position="388"/>
    </location>
</feature>
<keyword evidence="1" id="KW-0472">Membrane</keyword>
<accession>D3Q8E2</accession>
<dbReference type="AlphaFoldDB" id="D3Q8E2"/>
<organism evidence="3 4">
    <name type="scientific">Stackebrandtia nassauensis (strain DSM 44728 / CIP 108903 / NRRL B-16338 / NBRC 102104 / LLR-40K-21)</name>
    <dbReference type="NCBI Taxonomy" id="446470"/>
    <lineage>
        <taxon>Bacteria</taxon>
        <taxon>Bacillati</taxon>
        <taxon>Actinomycetota</taxon>
        <taxon>Actinomycetes</taxon>
        <taxon>Glycomycetales</taxon>
        <taxon>Glycomycetaceae</taxon>
        <taxon>Stackebrandtia</taxon>
    </lineage>
</organism>
<dbReference type="PANTHER" id="PTHR30590:SF2">
    <property type="entry name" value="INNER MEMBRANE PROTEIN"/>
    <property type="match status" value="1"/>
</dbReference>
<gene>
    <name evidence="3" type="ordered locus">Snas_2840</name>
</gene>
<dbReference type="eggNOG" id="COG2311">
    <property type="taxonomic scope" value="Bacteria"/>
</dbReference>
<proteinExistence type="predicted"/>
<dbReference type="KEGG" id="sna:Snas_2840"/>
<feature type="transmembrane region" description="Helical" evidence="1">
    <location>
        <begin position="284"/>
        <end position="302"/>
    </location>
</feature>
<dbReference type="Pfam" id="PF04235">
    <property type="entry name" value="DUF418"/>
    <property type="match status" value="1"/>
</dbReference>
<dbReference type="Proteomes" id="UP000000844">
    <property type="component" value="Chromosome"/>
</dbReference>
<feature type="transmembrane region" description="Helical" evidence="1">
    <location>
        <begin position="149"/>
        <end position="169"/>
    </location>
</feature>
<dbReference type="HOGENOM" id="CLU_039610_0_0_11"/>
<evidence type="ECO:0000256" key="1">
    <source>
        <dbReference type="SAM" id="Phobius"/>
    </source>
</evidence>
<feature type="transmembrane region" description="Helical" evidence="1">
    <location>
        <begin position="248"/>
        <end position="272"/>
    </location>
</feature>
<dbReference type="RefSeq" id="WP_013018087.1">
    <property type="nucleotide sequence ID" value="NC_013947.1"/>
</dbReference>
<keyword evidence="1" id="KW-1133">Transmembrane helix</keyword>